<protein>
    <recommendedName>
        <fullName evidence="2">Myb/SANT-like domain-containing protein</fullName>
    </recommendedName>
</protein>
<reference evidence="3" key="2">
    <citation type="submission" date="2022-03" db="EMBL/GenBank/DDBJ databases">
        <title>Draft title - Genomic analysis of global carrot germplasm unveils the trajectory of domestication and the origin of high carotenoid orange carrot.</title>
        <authorList>
            <person name="Iorizzo M."/>
            <person name="Ellison S."/>
            <person name="Senalik D."/>
            <person name="Macko-Podgorni A."/>
            <person name="Grzebelus D."/>
            <person name="Bostan H."/>
            <person name="Rolling W."/>
            <person name="Curaba J."/>
            <person name="Simon P."/>
        </authorList>
    </citation>
    <scope>NUCLEOTIDE SEQUENCE</scope>
    <source>
        <tissue evidence="3">Leaf</tissue>
    </source>
</reference>
<dbReference type="AlphaFoldDB" id="A0AAF1ANG4"/>
<name>A0AAF1ANG4_DAUCS</name>
<feature type="region of interest" description="Disordered" evidence="1">
    <location>
        <begin position="165"/>
        <end position="197"/>
    </location>
</feature>
<gene>
    <name evidence="3" type="ORF">DCAR_0205811</name>
</gene>
<dbReference type="Pfam" id="PF12776">
    <property type="entry name" value="Myb_DNA-bind_3"/>
    <property type="match status" value="1"/>
</dbReference>
<dbReference type="EMBL" id="CP093344">
    <property type="protein sequence ID" value="WOG86596.1"/>
    <property type="molecule type" value="Genomic_DNA"/>
</dbReference>
<organism evidence="3 4">
    <name type="scientific">Daucus carota subsp. sativus</name>
    <name type="common">Carrot</name>
    <dbReference type="NCBI Taxonomy" id="79200"/>
    <lineage>
        <taxon>Eukaryota</taxon>
        <taxon>Viridiplantae</taxon>
        <taxon>Streptophyta</taxon>
        <taxon>Embryophyta</taxon>
        <taxon>Tracheophyta</taxon>
        <taxon>Spermatophyta</taxon>
        <taxon>Magnoliopsida</taxon>
        <taxon>eudicotyledons</taxon>
        <taxon>Gunneridae</taxon>
        <taxon>Pentapetalae</taxon>
        <taxon>asterids</taxon>
        <taxon>campanulids</taxon>
        <taxon>Apiales</taxon>
        <taxon>Apiaceae</taxon>
        <taxon>Apioideae</taxon>
        <taxon>Scandiceae</taxon>
        <taxon>Daucinae</taxon>
        <taxon>Daucus</taxon>
        <taxon>Daucus sect. Daucus</taxon>
    </lineage>
</organism>
<accession>A0AAF1ANG4</accession>
<reference evidence="3" key="1">
    <citation type="journal article" date="2016" name="Nat. Genet.">
        <title>A high-quality carrot genome assembly provides new insights into carotenoid accumulation and asterid genome evolution.</title>
        <authorList>
            <person name="Iorizzo M."/>
            <person name="Ellison S."/>
            <person name="Senalik D."/>
            <person name="Zeng P."/>
            <person name="Satapoomin P."/>
            <person name="Huang J."/>
            <person name="Bowman M."/>
            <person name="Iovene M."/>
            <person name="Sanseverino W."/>
            <person name="Cavagnaro P."/>
            <person name="Yildiz M."/>
            <person name="Macko-Podgorni A."/>
            <person name="Moranska E."/>
            <person name="Grzebelus E."/>
            <person name="Grzebelus D."/>
            <person name="Ashrafi H."/>
            <person name="Zheng Z."/>
            <person name="Cheng S."/>
            <person name="Spooner D."/>
            <person name="Van Deynze A."/>
            <person name="Simon P."/>
        </authorList>
    </citation>
    <scope>NUCLEOTIDE SEQUENCE</scope>
    <source>
        <tissue evidence="3">Leaf</tissue>
    </source>
</reference>
<evidence type="ECO:0000259" key="2">
    <source>
        <dbReference type="Pfam" id="PF12776"/>
    </source>
</evidence>
<feature type="domain" description="Myb/SANT-like" evidence="2">
    <location>
        <begin position="1"/>
        <end position="81"/>
    </location>
</feature>
<dbReference type="InterPro" id="IPR024752">
    <property type="entry name" value="Myb/SANT-like_dom"/>
</dbReference>
<evidence type="ECO:0000313" key="4">
    <source>
        <dbReference type="Proteomes" id="UP000077755"/>
    </source>
</evidence>
<evidence type="ECO:0000313" key="3">
    <source>
        <dbReference type="EMBL" id="WOG86596.1"/>
    </source>
</evidence>
<dbReference type="PANTHER" id="PTHR46929">
    <property type="entry name" value="EXPRESSED PROTEIN"/>
    <property type="match status" value="1"/>
</dbReference>
<proteinExistence type="predicted"/>
<keyword evidence="4" id="KW-1185">Reference proteome</keyword>
<sequence length="298" mass="34000">MLTQQYEGNRVDGTFTLTAYTNMVNDLNGKIKNVTLTKSHLKNRLRTLKDHFSQCYDLFRGVGLSGFAWDPVTKLFTADEDARPDAVKWKTKKVFYYDKLSELFAKDRATGGKAETAKEKCKKWASGSELGVETIDEIDELLNANEVTLENFNTEDDLQVLSGTAFPQEQPSNSSKSKCMKRKYEGEDEMENSKGKKKKLVVEDEMAKIMSSMEHVADALKEGNVILKETNLILEQSRQRVYSEEEIFKQLEVIGLDPEAIYSAYLFLAKNQNEARILFGCPLPMRKRLLEDLMRQSS</sequence>
<feature type="compositionally biased region" description="Polar residues" evidence="1">
    <location>
        <begin position="165"/>
        <end position="177"/>
    </location>
</feature>
<dbReference type="Proteomes" id="UP000077755">
    <property type="component" value="Chromosome 2"/>
</dbReference>
<evidence type="ECO:0000256" key="1">
    <source>
        <dbReference type="SAM" id="MobiDB-lite"/>
    </source>
</evidence>
<dbReference type="PANTHER" id="PTHR46929:SF4">
    <property type="entry name" value="MYB_SANT-LIKE DOMAIN-CONTAINING PROTEIN"/>
    <property type="match status" value="1"/>
</dbReference>